<dbReference type="Proteomes" id="UP000489190">
    <property type="component" value="Unassembled WGS sequence"/>
</dbReference>
<dbReference type="RefSeq" id="WP_153328253.1">
    <property type="nucleotide sequence ID" value="NZ_JBQQFY010000050.1"/>
</dbReference>
<protein>
    <submittedName>
        <fullName evidence="1">Uncharacterized protein</fullName>
    </submittedName>
</protein>
<proteinExistence type="predicted"/>
<dbReference type="EMBL" id="WIWI01000025">
    <property type="protein sequence ID" value="MQT89628.1"/>
    <property type="molecule type" value="Genomic_DNA"/>
</dbReference>
<sequence length="78" mass="8563">MAILAASLNGGTAMDTIVLYGPDDREESFSLPPGPPELVDEEIDRIVQDPDNAWAEGYEFYSHGSQVDRDGFPIYADD</sequence>
<evidence type="ECO:0000313" key="1">
    <source>
        <dbReference type="EMBL" id="MQT89628.1"/>
    </source>
</evidence>
<evidence type="ECO:0000313" key="2">
    <source>
        <dbReference type="Proteomes" id="UP000489190"/>
    </source>
</evidence>
<gene>
    <name evidence="1" type="ORF">GHO39_10845</name>
</gene>
<organism evidence="1 2">
    <name type="scientific">Pseudomonas helleri</name>
    <dbReference type="NCBI Taxonomy" id="1608996"/>
    <lineage>
        <taxon>Bacteria</taxon>
        <taxon>Pseudomonadati</taxon>
        <taxon>Pseudomonadota</taxon>
        <taxon>Gammaproteobacteria</taxon>
        <taxon>Pseudomonadales</taxon>
        <taxon>Pseudomonadaceae</taxon>
        <taxon>Pseudomonas</taxon>
    </lineage>
</organism>
<accession>A0A7X2C3N3</accession>
<comment type="caution">
    <text evidence="1">The sequence shown here is derived from an EMBL/GenBank/DDBJ whole genome shotgun (WGS) entry which is preliminary data.</text>
</comment>
<name>A0A7X2C3N3_9PSED</name>
<reference evidence="1 2" key="1">
    <citation type="submission" date="2019-10" db="EMBL/GenBank/DDBJ databases">
        <title>Evaluation of single-gene subtyping targets for Pseudomonas.</title>
        <authorList>
            <person name="Reichler S.J."/>
            <person name="Orsi R.H."/>
            <person name="Wiedmann M."/>
            <person name="Martin N.H."/>
            <person name="Murphy S.I."/>
        </authorList>
    </citation>
    <scope>NUCLEOTIDE SEQUENCE [LARGE SCALE GENOMIC DNA]</scope>
    <source>
        <strain evidence="1 2">FSL R10-3254</strain>
    </source>
</reference>
<dbReference type="AlphaFoldDB" id="A0A7X2C3N3"/>